<protein>
    <submittedName>
        <fullName evidence="6">Substrate-binding domain-containing protein</fullName>
    </submittedName>
</protein>
<keyword evidence="7" id="KW-1185">Reference proteome</keyword>
<dbReference type="Gene3D" id="3.40.190.10">
    <property type="entry name" value="Periplasmic binding protein-like II"/>
    <property type="match status" value="2"/>
</dbReference>
<dbReference type="Pfam" id="PF03466">
    <property type="entry name" value="LysR_substrate"/>
    <property type="match status" value="1"/>
</dbReference>
<dbReference type="SUPFAM" id="SSF53850">
    <property type="entry name" value="Periplasmic binding protein-like II"/>
    <property type="match status" value="1"/>
</dbReference>
<accession>A0ABT6H5B5</accession>
<keyword evidence="3" id="KW-0238">DNA-binding</keyword>
<evidence type="ECO:0000259" key="5">
    <source>
        <dbReference type="Pfam" id="PF03466"/>
    </source>
</evidence>
<sequence length="202" mass="23306">MNRTKCAHVRIGAPAEFFSCRALDVLDTENMRYEVTFGLTRELLEQLQKRDLDCVIATKQYDIPGIQYTTWESETFVIVGAAHMNVSLDVCEQTWLEQQRWISYGRELPIIRRIWKQHFHTRAVIEAAHIIPDLRGILKAVELGMGISVLPTYIAKEWIEAGRCQVLFPHVSCTNALYFAYREEDSEVFAIQNIKKSIAKLS</sequence>
<dbReference type="CDD" id="cd05466">
    <property type="entry name" value="PBP2_LTTR_substrate"/>
    <property type="match status" value="1"/>
</dbReference>
<dbReference type="RefSeq" id="WP_124565442.1">
    <property type="nucleotide sequence ID" value="NZ_JARRRY010000008.1"/>
</dbReference>
<evidence type="ECO:0000313" key="7">
    <source>
        <dbReference type="Proteomes" id="UP001218246"/>
    </source>
</evidence>
<gene>
    <name evidence="6" type="ORF">P6P90_11175</name>
</gene>
<organism evidence="6 7">
    <name type="scientific">Ectobacillus antri</name>
    <dbReference type="NCBI Taxonomy" id="2486280"/>
    <lineage>
        <taxon>Bacteria</taxon>
        <taxon>Bacillati</taxon>
        <taxon>Bacillota</taxon>
        <taxon>Bacilli</taxon>
        <taxon>Bacillales</taxon>
        <taxon>Bacillaceae</taxon>
        <taxon>Ectobacillus</taxon>
    </lineage>
</organism>
<proteinExistence type="inferred from homology"/>
<name>A0ABT6H5B5_9BACI</name>
<dbReference type="InterPro" id="IPR005119">
    <property type="entry name" value="LysR_subst-bd"/>
</dbReference>
<comment type="caution">
    <text evidence="6">The sequence shown here is derived from an EMBL/GenBank/DDBJ whole genome shotgun (WGS) entry which is preliminary data.</text>
</comment>
<comment type="similarity">
    <text evidence="1">Belongs to the LysR transcriptional regulatory family.</text>
</comment>
<keyword evidence="4" id="KW-0804">Transcription</keyword>
<dbReference type="EMBL" id="JARULN010000009">
    <property type="protein sequence ID" value="MDG5754530.1"/>
    <property type="molecule type" value="Genomic_DNA"/>
</dbReference>
<evidence type="ECO:0000256" key="4">
    <source>
        <dbReference type="ARBA" id="ARBA00023163"/>
    </source>
</evidence>
<reference evidence="6 7" key="1">
    <citation type="submission" date="2023-04" db="EMBL/GenBank/DDBJ databases">
        <title>Ectobacillus antri isolated from activated sludge.</title>
        <authorList>
            <person name="Yan P."/>
            <person name="Liu X."/>
        </authorList>
    </citation>
    <scope>NUCLEOTIDE SEQUENCE [LARGE SCALE GENOMIC DNA]</scope>
    <source>
        <strain evidence="6 7">C18H</strain>
    </source>
</reference>
<dbReference type="Proteomes" id="UP001218246">
    <property type="component" value="Unassembled WGS sequence"/>
</dbReference>
<evidence type="ECO:0000256" key="1">
    <source>
        <dbReference type="ARBA" id="ARBA00009437"/>
    </source>
</evidence>
<keyword evidence="2" id="KW-0805">Transcription regulation</keyword>
<feature type="domain" description="LysR substrate-binding" evidence="5">
    <location>
        <begin position="9"/>
        <end position="192"/>
    </location>
</feature>
<evidence type="ECO:0000256" key="3">
    <source>
        <dbReference type="ARBA" id="ARBA00023125"/>
    </source>
</evidence>
<dbReference type="PANTHER" id="PTHR30126">
    <property type="entry name" value="HTH-TYPE TRANSCRIPTIONAL REGULATOR"/>
    <property type="match status" value="1"/>
</dbReference>
<dbReference type="PANTHER" id="PTHR30126:SF40">
    <property type="entry name" value="HTH-TYPE TRANSCRIPTIONAL REGULATOR GLTR"/>
    <property type="match status" value="1"/>
</dbReference>
<evidence type="ECO:0000313" key="6">
    <source>
        <dbReference type="EMBL" id="MDG5754530.1"/>
    </source>
</evidence>
<evidence type="ECO:0000256" key="2">
    <source>
        <dbReference type="ARBA" id="ARBA00023015"/>
    </source>
</evidence>